<dbReference type="GO" id="GO:0003677">
    <property type="term" value="F:DNA binding"/>
    <property type="evidence" value="ECO:0007669"/>
    <property type="project" value="UniProtKB-KW"/>
</dbReference>
<dbReference type="Pfam" id="PF00589">
    <property type="entry name" value="Phage_integrase"/>
    <property type="match status" value="1"/>
</dbReference>
<accession>A0A1A6AKS8</accession>
<dbReference type="SUPFAM" id="SSF56349">
    <property type="entry name" value="DNA breaking-rejoining enzymes"/>
    <property type="match status" value="1"/>
</dbReference>
<evidence type="ECO:0000313" key="6">
    <source>
        <dbReference type="Proteomes" id="UP000093954"/>
    </source>
</evidence>
<sequence length="320" mass="37916">MAKLKLKNIKKTTNKNIREIYKDYLEYCISIGQREMTIKSKQRFGTYVLNKVVNLEDKIETLTKDKIENYVNKMRREGYKGNTYQSFVIKTRAFLTYCFNQNYLKRFDVKIPNILLEKKQIYMEEEILKLLKKPNINDCLVGDFRSWAEISFLLGTGCRAETLLNVHVEDVDFNTDSILFRHMKTKRQITVPLSNTLKVTLIEYIQRTGLKKEDYLFPLLNGEKMNYDTCHQNLLNYFKHRKVKFHGINTFRNTFATMFIKNGGDIYRLKIILGHSEIKTTERYINLLPLEVKNDIQKFNPLDVLSKKNIRMSVMRGGKR</sequence>
<dbReference type="Proteomes" id="UP000093954">
    <property type="component" value="Unassembled WGS sequence"/>
</dbReference>
<evidence type="ECO:0000313" key="5">
    <source>
        <dbReference type="EMBL" id="OBR90687.1"/>
    </source>
</evidence>
<dbReference type="PANTHER" id="PTHR30349">
    <property type="entry name" value="PHAGE INTEGRASE-RELATED"/>
    <property type="match status" value="1"/>
</dbReference>
<name>A0A1A6AKS8_9CLOT</name>
<evidence type="ECO:0000256" key="1">
    <source>
        <dbReference type="ARBA" id="ARBA00008857"/>
    </source>
</evidence>
<dbReference type="Gene3D" id="1.10.150.130">
    <property type="match status" value="1"/>
</dbReference>
<evidence type="ECO:0000256" key="2">
    <source>
        <dbReference type="ARBA" id="ARBA00023125"/>
    </source>
</evidence>
<feature type="domain" description="Tyr recombinase" evidence="4">
    <location>
        <begin position="116"/>
        <end position="297"/>
    </location>
</feature>
<keyword evidence="6" id="KW-1185">Reference proteome</keyword>
<dbReference type="EMBL" id="LROS01000055">
    <property type="protein sequence ID" value="OBR90687.1"/>
    <property type="molecule type" value="Genomic_DNA"/>
</dbReference>
<reference evidence="5 6" key="1">
    <citation type="journal article" date="2012" name="Front. Microbiol.">
        <title>Draft Genome Sequence of the Virulent Strain 01-B526 of the Fish Pathogen Aeromonas salmonicida.</title>
        <authorList>
            <person name="Charette S.J."/>
            <person name="Brochu F."/>
            <person name="Boyle B."/>
            <person name="Filion G."/>
            <person name="Tanaka K.H."/>
            <person name="Derome N."/>
        </authorList>
    </citation>
    <scope>NUCLEOTIDE SEQUENCE [LARGE SCALE GENOMIC DNA]</scope>
    <source>
        <strain evidence="5 6">P11</strain>
    </source>
</reference>
<evidence type="ECO:0000256" key="3">
    <source>
        <dbReference type="ARBA" id="ARBA00023172"/>
    </source>
</evidence>
<evidence type="ECO:0000259" key="4">
    <source>
        <dbReference type="PROSITE" id="PS51898"/>
    </source>
</evidence>
<dbReference type="InterPro" id="IPR050090">
    <property type="entry name" value="Tyrosine_recombinase_XerCD"/>
</dbReference>
<comment type="similarity">
    <text evidence="1">Belongs to the 'phage' integrase family.</text>
</comment>
<gene>
    <name evidence="5" type="primary">xerD_8</name>
    <name evidence="5" type="ORF">CLRAG_33350</name>
</gene>
<comment type="caution">
    <text evidence="5">The sequence shown here is derived from an EMBL/GenBank/DDBJ whole genome shotgun (WGS) entry which is preliminary data.</text>
</comment>
<dbReference type="InterPro" id="IPR010998">
    <property type="entry name" value="Integrase_recombinase_N"/>
</dbReference>
<dbReference type="PATRIC" id="fig|1353534.3.peg.3396"/>
<dbReference type="PROSITE" id="PS51898">
    <property type="entry name" value="TYR_RECOMBINASE"/>
    <property type="match status" value="1"/>
</dbReference>
<proteinExistence type="inferred from homology"/>
<dbReference type="GO" id="GO:0006310">
    <property type="term" value="P:DNA recombination"/>
    <property type="evidence" value="ECO:0007669"/>
    <property type="project" value="UniProtKB-KW"/>
</dbReference>
<dbReference type="PANTHER" id="PTHR30349:SF41">
    <property type="entry name" value="INTEGRASE_RECOMBINASE PROTEIN MJ0367-RELATED"/>
    <property type="match status" value="1"/>
</dbReference>
<dbReference type="InterPro" id="IPR013762">
    <property type="entry name" value="Integrase-like_cat_sf"/>
</dbReference>
<keyword evidence="2" id="KW-0238">DNA-binding</keyword>
<organism evidence="5 6">
    <name type="scientific">Clostridium ragsdalei P11</name>
    <dbReference type="NCBI Taxonomy" id="1353534"/>
    <lineage>
        <taxon>Bacteria</taxon>
        <taxon>Bacillati</taxon>
        <taxon>Bacillota</taxon>
        <taxon>Clostridia</taxon>
        <taxon>Eubacteriales</taxon>
        <taxon>Clostridiaceae</taxon>
        <taxon>Clostridium</taxon>
    </lineage>
</organism>
<dbReference type="CDD" id="cd00397">
    <property type="entry name" value="DNA_BRE_C"/>
    <property type="match status" value="1"/>
</dbReference>
<dbReference type="Gene3D" id="1.10.443.10">
    <property type="entry name" value="Intergrase catalytic core"/>
    <property type="match status" value="1"/>
</dbReference>
<protein>
    <submittedName>
        <fullName evidence="5">Tyrosine recombinase XerD</fullName>
    </submittedName>
</protein>
<dbReference type="RefSeq" id="WP_065079415.1">
    <property type="nucleotide sequence ID" value="NZ_LROS01000055.1"/>
</dbReference>
<dbReference type="InterPro" id="IPR002104">
    <property type="entry name" value="Integrase_catalytic"/>
</dbReference>
<keyword evidence="3" id="KW-0233">DNA recombination</keyword>
<dbReference type="InterPro" id="IPR011010">
    <property type="entry name" value="DNA_brk_join_enz"/>
</dbReference>
<dbReference type="GO" id="GO:0015074">
    <property type="term" value="P:DNA integration"/>
    <property type="evidence" value="ECO:0007669"/>
    <property type="project" value="InterPro"/>
</dbReference>
<dbReference type="AlphaFoldDB" id="A0A1A6AKS8"/>